<evidence type="ECO:0000313" key="3">
    <source>
        <dbReference type="Proteomes" id="UP000324974"/>
    </source>
</evidence>
<sequence length="419" mass="47809">MKPPTFFLSSTIYDFKDLRSAIKYFLERQGCRVLASDFNDFPKPLENHSYEGCLKSIAEAHFFILLIGARVGGWYNEPNQISITQQEYREAYRLHEQGKLKILAFVRANVWQMKDDRKLLAKHIQEMDLDPGAKAQVMLAPTKAATNAEFISRFIEEVGKSKETASATKGQGTYPTGNWLHIFEQFGEIIEQLQVQAFTKRPVEEVALRRLLRDELHEFVRISLVRGQKSVFSSRRTIEHFYARMPEKLMLDKQKTTVNTEEFDQLCSHWIGSCLNTKFYPVVLPRSLASPLFMEYCSQTGTMAPLPVHTALVRLTIELESYEIARQKADCLGLIGESGPRQRGGVGETIQVSTIKLLGILIMMDRVCNIIELSKAIIQHLDGQLFLMPSLRPRSPLYAHGELEREDVTAAETEAFLLM</sequence>
<dbReference type="OrthoDB" id="292810at2"/>
<reference evidence="3" key="1">
    <citation type="submission" date="2019-08" db="EMBL/GenBank/DDBJ databases">
        <title>Limnoglobus roseus gen. nov., sp. nov., a novel freshwater planctomycete with a giant genome from the family Gemmataceae.</title>
        <authorList>
            <person name="Kulichevskaya I.S."/>
            <person name="Naumoff D.G."/>
            <person name="Miroshnikov K."/>
            <person name="Ivanova A."/>
            <person name="Philippov D.A."/>
            <person name="Hakobyan A."/>
            <person name="Rijpstra I.C."/>
            <person name="Sinninghe Damste J.S."/>
            <person name="Liesack W."/>
            <person name="Dedysh S.N."/>
        </authorList>
    </citation>
    <scope>NUCLEOTIDE SEQUENCE [LARGE SCALE GENOMIC DNA]</scope>
    <source>
        <strain evidence="3">PX52</strain>
    </source>
</reference>
<dbReference type="Pfam" id="PF13271">
    <property type="entry name" value="DUF4062"/>
    <property type="match status" value="1"/>
</dbReference>
<feature type="domain" description="DUF4062" evidence="1">
    <location>
        <begin position="7"/>
        <end position="91"/>
    </location>
</feature>
<evidence type="ECO:0000259" key="1">
    <source>
        <dbReference type="Pfam" id="PF13271"/>
    </source>
</evidence>
<organism evidence="2 3">
    <name type="scientific">Limnoglobus roseus</name>
    <dbReference type="NCBI Taxonomy" id="2598579"/>
    <lineage>
        <taxon>Bacteria</taxon>
        <taxon>Pseudomonadati</taxon>
        <taxon>Planctomycetota</taxon>
        <taxon>Planctomycetia</taxon>
        <taxon>Gemmatales</taxon>
        <taxon>Gemmataceae</taxon>
        <taxon>Limnoglobus</taxon>
    </lineage>
</organism>
<name>A0A5C1AHW1_9BACT</name>
<proteinExistence type="predicted"/>
<dbReference type="InterPro" id="IPR025139">
    <property type="entry name" value="DUF4062"/>
</dbReference>
<dbReference type="EMBL" id="CP042425">
    <property type="protein sequence ID" value="QEL17242.1"/>
    <property type="molecule type" value="Genomic_DNA"/>
</dbReference>
<dbReference type="Proteomes" id="UP000324974">
    <property type="component" value="Chromosome"/>
</dbReference>
<gene>
    <name evidence="2" type="ORF">PX52LOC_04225</name>
</gene>
<keyword evidence="3" id="KW-1185">Reference proteome</keyword>
<dbReference type="AlphaFoldDB" id="A0A5C1AHW1"/>
<evidence type="ECO:0000313" key="2">
    <source>
        <dbReference type="EMBL" id="QEL17242.1"/>
    </source>
</evidence>
<dbReference type="RefSeq" id="WP_149111879.1">
    <property type="nucleotide sequence ID" value="NZ_CP042425.1"/>
</dbReference>
<protein>
    <recommendedName>
        <fullName evidence="1">DUF4062 domain-containing protein</fullName>
    </recommendedName>
</protein>
<accession>A0A5C1AHW1</accession>
<dbReference type="KEGG" id="lrs:PX52LOC_04225"/>